<dbReference type="PANTHER" id="PTHR43776:SF8">
    <property type="entry name" value="ABC TRANSPORTER, ATP-BINDING PROTEIN"/>
    <property type="match status" value="1"/>
</dbReference>
<keyword evidence="1" id="KW-0813">Transport</keyword>
<dbReference type="AlphaFoldDB" id="A0A6M1L6N6"/>
<dbReference type="GO" id="GO:0005524">
    <property type="term" value="F:ATP binding"/>
    <property type="evidence" value="ECO:0007669"/>
    <property type="project" value="UniProtKB-KW"/>
</dbReference>
<dbReference type="GO" id="GO:0015833">
    <property type="term" value="P:peptide transport"/>
    <property type="evidence" value="ECO:0007669"/>
    <property type="project" value="UniProtKB-KW"/>
</dbReference>
<gene>
    <name evidence="7" type="ORF">G5B50_08310</name>
</gene>
<evidence type="ECO:0000256" key="4">
    <source>
        <dbReference type="ARBA" id="ARBA00022856"/>
    </source>
</evidence>
<dbReference type="GO" id="GO:0015031">
    <property type="term" value="P:protein transport"/>
    <property type="evidence" value="ECO:0007669"/>
    <property type="project" value="UniProtKB-KW"/>
</dbReference>
<reference evidence="7 8" key="1">
    <citation type="submission" date="2020-02" db="EMBL/GenBank/DDBJ databases">
        <title>M-like protein SrM is not crucial to the virulence of a novel isolate of Streptococcus equi subsp. ruminatorum from Macaca mulatta.</title>
        <authorList>
            <person name="Guo G."/>
            <person name="Cheng L."/>
            <person name="Zhang W."/>
        </authorList>
    </citation>
    <scope>NUCLEOTIDE SEQUENCE [LARGE SCALE GENOMIC DNA]</scope>
    <source>
        <strain evidence="7 8">FJ1804</strain>
    </source>
</reference>
<accession>A0A6M1L6N6</accession>
<sequence>MIEFRHVFKSFHQKPVLTDCHFQMEKGESLGIMGESGSGKTTLARLIIGLEQPTAGQVLFHGQPYSVKAFGPQILLVFQDALRSVNPLFTIQEILTEALSKDFALEEVVQILAAVGLDAAYLGKKARELSGGQLQRVCIARALLLRPEVIIFDEALSGLDPITQVQLLDLLYELKQAYQLTYIFIAHNANICQAICDRVLLLEQGRLVAVRDKKSQTSCGDIELDNKNKSSLNIT</sequence>
<dbReference type="GO" id="GO:0016887">
    <property type="term" value="F:ATP hydrolysis activity"/>
    <property type="evidence" value="ECO:0007669"/>
    <property type="project" value="InterPro"/>
</dbReference>
<dbReference type="InterPro" id="IPR003593">
    <property type="entry name" value="AAA+_ATPase"/>
</dbReference>
<dbReference type="InterPro" id="IPR050319">
    <property type="entry name" value="ABC_transp_ATP-bind"/>
</dbReference>
<evidence type="ECO:0000256" key="1">
    <source>
        <dbReference type="ARBA" id="ARBA00022448"/>
    </source>
</evidence>
<name>A0A6M1L6N6_9STRE</name>
<dbReference type="InterPro" id="IPR003439">
    <property type="entry name" value="ABC_transporter-like_ATP-bd"/>
</dbReference>
<dbReference type="Pfam" id="PF00005">
    <property type="entry name" value="ABC_tran"/>
    <property type="match status" value="1"/>
</dbReference>
<dbReference type="Proteomes" id="UP000479499">
    <property type="component" value="Unassembled WGS sequence"/>
</dbReference>
<comment type="caution">
    <text evidence="7">The sequence shown here is derived from an EMBL/GenBank/DDBJ whole genome shotgun (WGS) entry which is preliminary data.</text>
</comment>
<keyword evidence="3 7" id="KW-0067">ATP-binding</keyword>
<dbReference type="InterPro" id="IPR017871">
    <property type="entry name" value="ABC_transporter-like_CS"/>
</dbReference>
<organism evidence="7 8">
    <name type="scientific">Streptococcus equi subsp. ruminatorum</name>
    <dbReference type="NCBI Taxonomy" id="254358"/>
    <lineage>
        <taxon>Bacteria</taxon>
        <taxon>Bacillati</taxon>
        <taxon>Bacillota</taxon>
        <taxon>Bacilli</taxon>
        <taxon>Lactobacillales</taxon>
        <taxon>Streptococcaceae</taxon>
        <taxon>Streptococcus</taxon>
    </lineage>
</organism>
<dbReference type="RefSeq" id="WP_164336834.1">
    <property type="nucleotide sequence ID" value="NZ_JAAKFZ010000024.1"/>
</dbReference>
<evidence type="ECO:0000313" key="7">
    <source>
        <dbReference type="EMBL" id="NGL84767.1"/>
    </source>
</evidence>
<evidence type="ECO:0000256" key="5">
    <source>
        <dbReference type="ARBA" id="ARBA00022927"/>
    </source>
</evidence>
<proteinExistence type="predicted"/>
<dbReference type="CDD" id="cd03257">
    <property type="entry name" value="ABC_NikE_OppD_transporters"/>
    <property type="match status" value="1"/>
</dbReference>
<dbReference type="PANTHER" id="PTHR43776">
    <property type="entry name" value="TRANSPORT ATP-BINDING PROTEIN"/>
    <property type="match status" value="1"/>
</dbReference>
<keyword evidence="2" id="KW-0547">Nucleotide-binding</keyword>
<keyword evidence="5" id="KW-0653">Protein transport</keyword>
<dbReference type="GO" id="GO:0055085">
    <property type="term" value="P:transmembrane transport"/>
    <property type="evidence" value="ECO:0007669"/>
    <property type="project" value="UniProtKB-ARBA"/>
</dbReference>
<dbReference type="PROSITE" id="PS50893">
    <property type="entry name" value="ABC_TRANSPORTER_2"/>
    <property type="match status" value="1"/>
</dbReference>
<keyword evidence="4" id="KW-0571">Peptide transport</keyword>
<protein>
    <submittedName>
        <fullName evidence="7">ABC transporter ATP-binding protein</fullName>
    </submittedName>
</protein>
<evidence type="ECO:0000259" key="6">
    <source>
        <dbReference type="PROSITE" id="PS50893"/>
    </source>
</evidence>
<evidence type="ECO:0000256" key="3">
    <source>
        <dbReference type="ARBA" id="ARBA00022840"/>
    </source>
</evidence>
<dbReference type="SMART" id="SM00382">
    <property type="entry name" value="AAA"/>
    <property type="match status" value="1"/>
</dbReference>
<dbReference type="PROSITE" id="PS00211">
    <property type="entry name" value="ABC_TRANSPORTER_1"/>
    <property type="match status" value="1"/>
</dbReference>
<dbReference type="Gene3D" id="3.40.50.300">
    <property type="entry name" value="P-loop containing nucleotide triphosphate hydrolases"/>
    <property type="match status" value="1"/>
</dbReference>
<evidence type="ECO:0000256" key="2">
    <source>
        <dbReference type="ARBA" id="ARBA00022741"/>
    </source>
</evidence>
<dbReference type="SUPFAM" id="SSF52540">
    <property type="entry name" value="P-loop containing nucleoside triphosphate hydrolases"/>
    <property type="match status" value="1"/>
</dbReference>
<feature type="domain" description="ABC transporter" evidence="6">
    <location>
        <begin position="2"/>
        <end position="229"/>
    </location>
</feature>
<dbReference type="EMBL" id="JAAKFZ010000024">
    <property type="protein sequence ID" value="NGL84767.1"/>
    <property type="molecule type" value="Genomic_DNA"/>
</dbReference>
<dbReference type="InterPro" id="IPR027417">
    <property type="entry name" value="P-loop_NTPase"/>
</dbReference>
<evidence type="ECO:0000313" key="8">
    <source>
        <dbReference type="Proteomes" id="UP000479499"/>
    </source>
</evidence>